<dbReference type="InterPro" id="IPR029016">
    <property type="entry name" value="GAF-like_dom_sf"/>
</dbReference>
<dbReference type="GO" id="GO:0003700">
    <property type="term" value="F:DNA-binding transcription factor activity"/>
    <property type="evidence" value="ECO:0007669"/>
    <property type="project" value="TreeGrafter"/>
</dbReference>
<dbReference type="PROSITE" id="PS51078">
    <property type="entry name" value="ICLR_ED"/>
    <property type="match status" value="1"/>
</dbReference>
<evidence type="ECO:0000259" key="1">
    <source>
        <dbReference type="PROSITE" id="PS51078"/>
    </source>
</evidence>
<feature type="domain" description="IclR-ED" evidence="1">
    <location>
        <begin position="1"/>
        <end position="70"/>
    </location>
</feature>
<accession>A0A6J6YWQ7</accession>
<dbReference type="GO" id="GO:0003677">
    <property type="term" value="F:DNA binding"/>
    <property type="evidence" value="ECO:0007669"/>
    <property type="project" value="TreeGrafter"/>
</dbReference>
<name>A0A6J6YWQ7_9ZZZZ</name>
<reference evidence="2" key="1">
    <citation type="submission" date="2020-05" db="EMBL/GenBank/DDBJ databases">
        <authorList>
            <person name="Chiriac C."/>
            <person name="Salcher M."/>
            <person name="Ghai R."/>
            <person name="Kavagutti S V."/>
        </authorList>
    </citation>
    <scope>NUCLEOTIDE SEQUENCE</scope>
</reference>
<dbReference type="PANTHER" id="PTHR30136">
    <property type="entry name" value="HELIX-TURN-HELIX TRANSCRIPTIONAL REGULATOR, ICLR FAMILY"/>
    <property type="match status" value="1"/>
</dbReference>
<sequence>MRKKGFALIIDELEEGLVAVAAPIREHDGRVVGAISVSGPSTRLTQKDLIKIGDMIIDEIATLQANHDGKIGAA</sequence>
<evidence type="ECO:0000313" key="2">
    <source>
        <dbReference type="EMBL" id="CAB4811596.1"/>
    </source>
</evidence>
<proteinExistence type="predicted"/>
<dbReference type="InterPro" id="IPR050707">
    <property type="entry name" value="HTH_MetabolicPath_Reg"/>
</dbReference>
<protein>
    <submittedName>
        <fullName evidence="2">Unannotated protein</fullName>
    </submittedName>
</protein>
<dbReference type="SUPFAM" id="SSF55781">
    <property type="entry name" value="GAF domain-like"/>
    <property type="match status" value="1"/>
</dbReference>
<dbReference type="Gene3D" id="3.30.450.40">
    <property type="match status" value="1"/>
</dbReference>
<gene>
    <name evidence="2" type="ORF">UFOPK3078_01055</name>
</gene>
<dbReference type="Pfam" id="PF01614">
    <property type="entry name" value="IclR_C"/>
    <property type="match status" value="1"/>
</dbReference>
<dbReference type="AlphaFoldDB" id="A0A6J6YWQ7"/>
<dbReference type="EMBL" id="CAFAAU010000035">
    <property type="protein sequence ID" value="CAB4811596.1"/>
    <property type="molecule type" value="Genomic_DNA"/>
</dbReference>
<organism evidence="2">
    <name type="scientific">freshwater metagenome</name>
    <dbReference type="NCBI Taxonomy" id="449393"/>
    <lineage>
        <taxon>unclassified sequences</taxon>
        <taxon>metagenomes</taxon>
        <taxon>ecological metagenomes</taxon>
    </lineage>
</organism>
<dbReference type="InterPro" id="IPR014757">
    <property type="entry name" value="Tscrpt_reg_IclR_C"/>
</dbReference>
<dbReference type="GO" id="GO:0045892">
    <property type="term" value="P:negative regulation of DNA-templated transcription"/>
    <property type="evidence" value="ECO:0007669"/>
    <property type="project" value="TreeGrafter"/>
</dbReference>
<dbReference type="PANTHER" id="PTHR30136:SF35">
    <property type="entry name" value="HTH-TYPE TRANSCRIPTIONAL REGULATOR RV1719"/>
    <property type="match status" value="1"/>
</dbReference>